<comment type="caution">
    <text evidence="2">The sequence shown here is derived from an EMBL/GenBank/DDBJ whole genome shotgun (WGS) entry which is preliminary data.</text>
</comment>
<name>A0A834B6W6_9CHIR</name>
<protein>
    <submittedName>
        <fullName evidence="2">Uncharacterized protein</fullName>
    </submittedName>
</protein>
<proteinExistence type="predicted"/>
<keyword evidence="1" id="KW-0812">Transmembrane</keyword>
<evidence type="ECO:0000313" key="3">
    <source>
        <dbReference type="Proteomes" id="UP000664940"/>
    </source>
</evidence>
<evidence type="ECO:0000313" key="2">
    <source>
        <dbReference type="EMBL" id="KAF6125364.1"/>
    </source>
</evidence>
<feature type="transmembrane region" description="Helical" evidence="1">
    <location>
        <begin position="43"/>
        <end position="60"/>
    </location>
</feature>
<reference evidence="2 3" key="1">
    <citation type="journal article" date="2020" name="Nature">
        <title>Six reference-quality genomes reveal evolution of bat adaptations.</title>
        <authorList>
            <person name="Jebb D."/>
            <person name="Huang Z."/>
            <person name="Pippel M."/>
            <person name="Hughes G.M."/>
            <person name="Lavrichenko K."/>
            <person name="Devanna P."/>
            <person name="Winkler S."/>
            <person name="Jermiin L.S."/>
            <person name="Skirmuntt E.C."/>
            <person name="Katzourakis A."/>
            <person name="Burkitt-Gray L."/>
            <person name="Ray D.A."/>
            <person name="Sullivan K.A.M."/>
            <person name="Roscito J.G."/>
            <person name="Kirilenko B.M."/>
            <person name="Davalos L.M."/>
            <person name="Corthals A.P."/>
            <person name="Power M.L."/>
            <person name="Jones G."/>
            <person name="Ransome R.D."/>
            <person name="Dechmann D.K.N."/>
            <person name="Locatelli A.G."/>
            <person name="Puechmaille S.J."/>
            <person name="Fedrigo O."/>
            <person name="Jarvis E.D."/>
            <person name="Hiller M."/>
            <person name="Vernes S.C."/>
            <person name="Myers E.W."/>
            <person name="Teeling E.C."/>
        </authorList>
    </citation>
    <scope>NUCLEOTIDE SEQUENCE [LARGE SCALE GENOMIC DNA]</scope>
    <source>
        <strain evidence="2">Bat1K_MPI-CBG_1</strain>
    </source>
</reference>
<organism evidence="2 3">
    <name type="scientific">Phyllostomus discolor</name>
    <name type="common">pale spear-nosed bat</name>
    <dbReference type="NCBI Taxonomy" id="89673"/>
    <lineage>
        <taxon>Eukaryota</taxon>
        <taxon>Metazoa</taxon>
        <taxon>Chordata</taxon>
        <taxon>Craniata</taxon>
        <taxon>Vertebrata</taxon>
        <taxon>Euteleostomi</taxon>
        <taxon>Mammalia</taxon>
        <taxon>Eutheria</taxon>
        <taxon>Laurasiatheria</taxon>
        <taxon>Chiroptera</taxon>
        <taxon>Yangochiroptera</taxon>
        <taxon>Phyllostomidae</taxon>
        <taxon>Phyllostominae</taxon>
        <taxon>Phyllostomus</taxon>
    </lineage>
</organism>
<accession>A0A834B6W6</accession>
<sequence length="181" mass="20633">MYYVSSYCVNHMSNSGKQNQSGCLLSWGAWSSGEGKKEFRNRYHVCWGGVHILAFMPHLWPDMSASTVHSSTSLALRPHRFGAVDHHIKERADPTCHNKALPDRLIPESMKERKAGLLALLPKPSSGVGFFHCFLICSFWDLIVKMRRGIKYRWESRLELKMTSRSPKPASLNLQCWLSAL</sequence>
<keyword evidence="1" id="KW-0472">Membrane</keyword>
<feature type="transmembrane region" description="Helical" evidence="1">
    <location>
        <begin position="127"/>
        <end position="144"/>
    </location>
</feature>
<evidence type="ECO:0000256" key="1">
    <source>
        <dbReference type="SAM" id="Phobius"/>
    </source>
</evidence>
<keyword evidence="1" id="KW-1133">Transmembrane helix</keyword>
<dbReference type="AlphaFoldDB" id="A0A834B6W6"/>
<dbReference type="EMBL" id="JABVXQ010000002">
    <property type="protein sequence ID" value="KAF6125364.1"/>
    <property type="molecule type" value="Genomic_DNA"/>
</dbReference>
<gene>
    <name evidence="2" type="ORF">HJG60_009853</name>
</gene>
<dbReference type="Proteomes" id="UP000664940">
    <property type="component" value="Unassembled WGS sequence"/>
</dbReference>